<dbReference type="Gene3D" id="3.90.215.10">
    <property type="entry name" value="Gamma Fibrinogen, chain A, domain 1"/>
    <property type="match status" value="1"/>
</dbReference>
<dbReference type="SUPFAM" id="SSF56496">
    <property type="entry name" value="Fibrinogen C-terminal domain-like"/>
    <property type="match status" value="1"/>
</dbReference>
<dbReference type="InterPro" id="IPR002181">
    <property type="entry name" value="Fibrinogen_a/b/g_C_dom"/>
</dbReference>
<dbReference type="InterPro" id="IPR050373">
    <property type="entry name" value="Fibrinogen_C-term_domain"/>
</dbReference>
<dbReference type="PANTHER" id="PTHR19143">
    <property type="entry name" value="FIBRINOGEN/TENASCIN/ANGIOPOEITIN"/>
    <property type="match status" value="1"/>
</dbReference>
<dbReference type="eggNOG" id="KOG2579">
    <property type="taxonomic scope" value="Eukaryota"/>
</dbReference>
<accession>T1FB69</accession>
<dbReference type="Proteomes" id="UP000015101">
    <property type="component" value="Unassembled WGS sequence"/>
</dbReference>
<dbReference type="HOGENOM" id="CLU_840141_0_0_1"/>
<gene>
    <name evidence="3" type="primary">20206068</name>
    <name evidence="2" type="ORF">HELRODRAFT_177065</name>
</gene>
<reference evidence="4" key="1">
    <citation type="submission" date="2012-12" db="EMBL/GenBank/DDBJ databases">
        <authorList>
            <person name="Hellsten U."/>
            <person name="Grimwood J."/>
            <person name="Chapman J.A."/>
            <person name="Shapiro H."/>
            <person name="Aerts A."/>
            <person name="Otillar R.P."/>
            <person name="Terry A.Y."/>
            <person name="Boore J.L."/>
            <person name="Simakov O."/>
            <person name="Marletaz F."/>
            <person name="Cho S.-J."/>
            <person name="Edsinger-Gonzales E."/>
            <person name="Havlak P."/>
            <person name="Kuo D.-H."/>
            <person name="Larsson T."/>
            <person name="Lv J."/>
            <person name="Arendt D."/>
            <person name="Savage R."/>
            <person name="Osoegawa K."/>
            <person name="de Jong P."/>
            <person name="Lindberg D.R."/>
            <person name="Seaver E.C."/>
            <person name="Weisblat D.A."/>
            <person name="Putnam N.H."/>
            <person name="Grigoriev I.V."/>
            <person name="Rokhsar D.S."/>
        </authorList>
    </citation>
    <scope>NUCLEOTIDE SEQUENCE</scope>
</reference>
<dbReference type="EMBL" id="KB097144">
    <property type="protein sequence ID" value="ESN98585.1"/>
    <property type="molecule type" value="Genomic_DNA"/>
</dbReference>
<dbReference type="RefSeq" id="XP_009023518.1">
    <property type="nucleotide sequence ID" value="XM_009025270.1"/>
</dbReference>
<feature type="domain" description="Apple" evidence="1">
    <location>
        <begin position="23"/>
        <end position="96"/>
    </location>
</feature>
<evidence type="ECO:0000313" key="4">
    <source>
        <dbReference type="Proteomes" id="UP000015101"/>
    </source>
</evidence>
<dbReference type="OMA" id="HIADYKN"/>
<dbReference type="EnsemblMetazoa" id="HelroT177065">
    <property type="protein sequence ID" value="HelroP177065"/>
    <property type="gene ID" value="HelroG177065"/>
</dbReference>
<proteinExistence type="predicted"/>
<dbReference type="Gene3D" id="4.10.530.10">
    <property type="entry name" value="Gamma-fibrinogen Carboxyl Terminal Fragment, domain 2"/>
    <property type="match status" value="1"/>
</dbReference>
<dbReference type="GO" id="GO:0005615">
    <property type="term" value="C:extracellular space"/>
    <property type="evidence" value="ECO:0000318"/>
    <property type="project" value="GO_Central"/>
</dbReference>
<dbReference type="EMBL" id="AMQM01005922">
    <property type="status" value="NOT_ANNOTATED_CDS"/>
    <property type="molecule type" value="Genomic_DNA"/>
</dbReference>
<dbReference type="Pfam" id="PF00147">
    <property type="entry name" value="Fibrinogen_C"/>
    <property type="match status" value="1"/>
</dbReference>
<protein>
    <recommendedName>
        <fullName evidence="1">Apple domain-containing protein</fullName>
    </recommendedName>
</protein>
<dbReference type="PANTHER" id="PTHR19143:SF462">
    <property type="entry name" value="APPLE DOMAIN-CONTAINING PROTEIN"/>
    <property type="match status" value="1"/>
</dbReference>
<dbReference type="InterPro" id="IPR014716">
    <property type="entry name" value="Fibrinogen_a/b/g_C_1"/>
</dbReference>
<dbReference type="InterPro" id="IPR036056">
    <property type="entry name" value="Fibrinogen-like_C"/>
</dbReference>
<name>T1FB69_HELRO</name>
<reference evidence="2 4" key="2">
    <citation type="journal article" date="2013" name="Nature">
        <title>Insights into bilaterian evolution from three spiralian genomes.</title>
        <authorList>
            <person name="Simakov O."/>
            <person name="Marletaz F."/>
            <person name="Cho S.J."/>
            <person name="Edsinger-Gonzales E."/>
            <person name="Havlak P."/>
            <person name="Hellsten U."/>
            <person name="Kuo D.H."/>
            <person name="Larsson T."/>
            <person name="Lv J."/>
            <person name="Arendt D."/>
            <person name="Savage R."/>
            <person name="Osoegawa K."/>
            <person name="de Jong P."/>
            <person name="Grimwood J."/>
            <person name="Chapman J.A."/>
            <person name="Shapiro H."/>
            <person name="Aerts A."/>
            <person name="Otillar R.P."/>
            <person name="Terry A.Y."/>
            <person name="Boore J.L."/>
            <person name="Grigoriev I.V."/>
            <person name="Lindberg D.R."/>
            <person name="Seaver E.C."/>
            <person name="Weisblat D.A."/>
            <person name="Putnam N.H."/>
            <person name="Rokhsar D.S."/>
        </authorList>
    </citation>
    <scope>NUCLEOTIDE SEQUENCE</scope>
</reference>
<reference evidence="3" key="3">
    <citation type="submission" date="2015-06" db="UniProtKB">
        <authorList>
            <consortium name="EnsemblMetazoa"/>
        </authorList>
    </citation>
    <scope>IDENTIFICATION</scope>
</reference>
<dbReference type="KEGG" id="hro:HELRODRAFT_177065"/>
<dbReference type="GeneID" id="20206068"/>
<dbReference type="AlphaFoldDB" id="T1FB69"/>
<dbReference type="OrthoDB" id="7972392at2759"/>
<sequence>MVCDVISGNQYVTIVREHFNNYCSIEKAATFFNYTYFSISGKMGDERAASISVCAYLCRNNRSDQDCCIGFNVRFDSKMCELYRSSPVYFTQQYKCVYYTLKRANSSSSNNSNVVVLPTYPYKFLLQDPMPPPSFANSTSKVLSFLIQLRVNLSTLAYNKSWTQFKVGFSVPSTSVSSSTASNTGGYCGGRTWEAYWLGNELLHQLTNKYKCGVYMYLTVNNSGRPEMQHSFFDQFVIGSENSSYKISDLNYVTGNSSTYQAWNVRLGTEFSTFDNDRHVDPSVNCAFVYSAGWWYARYRADLGKCAYTNFNTHIPYFMTSYLDVTYKLFSSQMWLQCVV</sequence>
<evidence type="ECO:0000313" key="2">
    <source>
        <dbReference type="EMBL" id="ESN98585.1"/>
    </source>
</evidence>
<dbReference type="PROSITE" id="PS50948">
    <property type="entry name" value="PAN"/>
    <property type="match status" value="1"/>
</dbReference>
<evidence type="ECO:0000259" key="1">
    <source>
        <dbReference type="PROSITE" id="PS50948"/>
    </source>
</evidence>
<dbReference type="InParanoid" id="T1FB69"/>
<dbReference type="CTD" id="20206068"/>
<dbReference type="InterPro" id="IPR003609">
    <property type="entry name" value="Pan_app"/>
</dbReference>
<keyword evidence="4" id="KW-1185">Reference proteome</keyword>
<dbReference type="SMART" id="SM00186">
    <property type="entry name" value="FBG"/>
    <property type="match status" value="1"/>
</dbReference>
<organism evidence="3 4">
    <name type="scientific">Helobdella robusta</name>
    <name type="common">Californian leech</name>
    <dbReference type="NCBI Taxonomy" id="6412"/>
    <lineage>
        <taxon>Eukaryota</taxon>
        <taxon>Metazoa</taxon>
        <taxon>Spiralia</taxon>
        <taxon>Lophotrochozoa</taxon>
        <taxon>Annelida</taxon>
        <taxon>Clitellata</taxon>
        <taxon>Hirudinea</taxon>
        <taxon>Rhynchobdellida</taxon>
        <taxon>Glossiphoniidae</taxon>
        <taxon>Helobdella</taxon>
    </lineage>
</organism>
<evidence type="ECO:0000313" key="3">
    <source>
        <dbReference type="EnsemblMetazoa" id="HelroP177065"/>
    </source>
</evidence>